<evidence type="ECO:0000313" key="2">
    <source>
        <dbReference type="Proteomes" id="UP000002489"/>
    </source>
</evidence>
<dbReference type="EnsemblFungi" id="FOXG_10330T0">
    <property type="protein sequence ID" value="FOXG_10330P0"/>
    <property type="gene ID" value="FOXG_10330"/>
</dbReference>
<protein>
    <submittedName>
        <fullName evidence="1">Uncharacterized protein</fullName>
    </submittedName>
</protein>
<organism evidence="1 2">
    <name type="scientific">Fusarium oxysporum (strain Fo5176)</name>
    <name type="common">Fusarium vascular wilt</name>
    <dbReference type="NCBI Taxonomy" id="660025"/>
    <lineage>
        <taxon>Eukaryota</taxon>
        <taxon>Fungi</taxon>
        <taxon>Dikarya</taxon>
        <taxon>Ascomycota</taxon>
        <taxon>Pezizomycotina</taxon>
        <taxon>Sordariomycetes</taxon>
        <taxon>Hypocreomycetidae</taxon>
        <taxon>Hypocreales</taxon>
        <taxon>Nectriaceae</taxon>
        <taxon>Fusarium</taxon>
        <taxon>Fusarium oxysporum species complex</taxon>
    </lineage>
</organism>
<dbReference type="GO" id="GO:0032266">
    <property type="term" value="F:phosphatidylinositol-3-phosphate binding"/>
    <property type="evidence" value="ECO:0007669"/>
    <property type="project" value="TreeGrafter"/>
</dbReference>
<dbReference type="InterPro" id="IPR028662">
    <property type="entry name" value="SNX8/Mvp1"/>
</dbReference>
<dbReference type="PANTHER" id="PTHR47554">
    <property type="entry name" value="SORTING NEXIN MVP1"/>
    <property type="match status" value="1"/>
</dbReference>
<evidence type="ECO:0000313" key="1">
    <source>
        <dbReference type="EnsemblFungi" id="FOXG_10330P0"/>
    </source>
</evidence>
<reference evidence="2" key="1">
    <citation type="journal article" date="2012" name="Mol. Plant Microbe Interact.">
        <title>A highly conserved effector in Fusarium oxysporum is required for full virulence on Arabidopsis.</title>
        <authorList>
            <person name="Thatcher L.F."/>
            <person name="Gardiner D.M."/>
            <person name="Kazan K."/>
            <person name="Manners J."/>
        </authorList>
    </citation>
    <scope>NUCLEOTIDE SEQUENCE [LARGE SCALE GENOMIC DNA]</scope>
    <source>
        <strain evidence="2">Fo5176</strain>
    </source>
</reference>
<name>A0A0D2Y236_FUSOF</name>
<dbReference type="Proteomes" id="UP000002489">
    <property type="component" value="Unassembled WGS sequence"/>
</dbReference>
<dbReference type="Gene3D" id="1.10.238.10">
    <property type="entry name" value="EF-hand"/>
    <property type="match status" value="1"/>
</dbReference>
<accession>A0A0D2Y236</accession>
<dbReference type="GO" id="GO:0006623">
    <property type="term" value="P:protein targeting to vacuole"/>
    <property type="evidence" value="ECO:0007669"/>
    <property type="project" value="TreeGrafter"/>
</dbReference>
<dbReference type="AlphaFoldDB" id="A0A0D2Y236"/>
<dbReference type="GO" id="GO:0005768">
    <property type="term" value="C:endosome"/>
    <property type="evidence" value="ECO:0007669"/>
    <property type="project" value="TreeGrafter"/>
</dbReference>
<dbReference type="GO" id="GO:0005829">
    <property type="term" value="C:cytosol"/>
    <property type="evidence" value="ECO:0007669"/>
    <property type="project" value="GOC"/>
</dbReference>
<dbReference type="PANTHER" id="PTHR47554:SF1">
    <property type="entry name" value="SORTING NEXIN MVP1"/>
    <property type="match status" value="1"/>
</dbReference>
<reference evidence="1" key="2">
    <citation type="submission" date="2025-08" db="UniProtKB">
        <authorList>
            <consortium name="EnsemblFungi"/>
        </authorList>
    </citation>
    <scope>IDENTIFICATION</scope>
    <source>
        <strain evidence="1">4287 / CBS 123668 / FGSC 9935 / NRRL 34936</strain>
    </source>
</reference>
<sequence length="112" mass="11947">MPTPRKQQSRADLIRNLLPGNDVPDEYIETFDTVVREDGSGGQVTSGGVAKLFATARLGADAQARIMSLVAPGGGDVLLGRNEFNVLLALVGLAQEGEVISLDGVDERRKRK</sequence>
<dbReference type="GO" id="GO:0042147">
    <property type="term" value="P:retrograde transport, endosome to Golgi"/>
    <property type="evidence" value="ECO:0007669"/>
    <property type="project" value="InterPro"/>
</dbReference>
<dbReference type="STRING" id="426428.A0A0D2Y236"/>
<proteinExistence type="predicted"/>